<dbReference type="Proteomes" id="UP000295830">
    <property type="component" value="Unassembled WGS sequence"/>
</dbReference>
<proteinExistence type="predicted"/>
<reference evidence="2 3" key="1">
    <citation type="submission" date="2019-03" db="EMBL/GenBank/DDBJ databases">
        <title>Genomic Encyclopedia of Type Strains, Phase IV (KMG-IV): sequencing the most valuable type-strain genomes for metagenomic binning, comparative biology and taxonomic classification.</title>
        <authorList>
            <person name="Goeker M."/>
        </authorList>
    </citation>
    <scope>NUCLEOTIDE SEQUENCE [LARGE SCALE GENOMIC DNA]</scope>
    <source>
        <strain evidence="2 3">DSM 15505</strain>
    </source>
</reference>
<dbReference type="PANTHER" id="PTHR43841:SF1">
    <property type="entry name" value="3-HYDROXYACYL-THIOESTER DEHYDRATASE X"/>
    <property type="match status" value="1"/>
</dbReference>
<protein>
    <submittedName>
        <fullName evidence="2">MaoC dehydratase-like protein</fullName>
    </submittedName>
</protein>
<dbReference type="Gene3D" id="3.10.129.10">
    <property type="entry name" value="Hotdog Thioesterase"/>
    <property type="match status" value="1"/>
</dbReference>
<accession>A0A4R7JKN8</accession>
<dbReference type="AlphaFoldDB" id="A0A4R7JKN8"/>
<evidence type="ECO:0000259" key="1">
    <source>
        <dbReference type="Pfam" id="PF01575"/>
    </source>
</evidence>
<sequence>MQKSPDYRFNPPPLLPMYGKAIMSGRSRKSGRPSASDIPELDARITGVRTDTPAIREYRRVCGFAASSHCPITWPHILAFPLHIRLMTDQAFPFPLLGMVHLRNRIDQHRAIGQGETLELVARLANATDTDRGIEFDIVTEALSGGRSIWTENSTILYRQPVSNGEKKAGSTPAAPQMLSGQATIQASGNIGFQYGRVSGDMNPIHLHPWSAKAFGFPRAIAHGMWSKARCLATLEESEGPVTGASVDVQFKKPFFLPGTAILTWQRGRAGSMPFRLLNKDASAPHLEGSLERL</sequence>
<comment type="caution">
    <text evidence="2">The sequence shown here is derived from an EMBL/GenBank/DDBJ whole genome shotgun (WGS) entry which is preliminary data.</text>
</comment>
<dbReference type="OrthoDB" id="9774179at2"/>
<feature type="domain" description="MaoC-like" evidence="1">
    <location>
        <begin position="194"/>
        <end position="260"/>
    </location>
</feature>
<name>A0A4R7JKN8_9GAMM</name>
<keyword evidence="3" id="KW-1185">Reference proteome</keyword>
<organism evidence="2 3">
    <name type="scientific">Halospina denitrificans</name>
    <dbReference type="NCBI Taxonomy" id="332522"/>
    <lineage>
        <taxon>Bacteria</taxon>
        <taxon>Pseudomonadati</taxon>
        <taxon>Pseudomonadota</taxon>
        <taxon>Gammaproteobacteria</taxon>
        <taxon>Halospina</taxon>
    </lineage>
</organism>
<evidence type="ECO:0000313" key="2">
    <source>
        <dbReference type="EMBL" id="TDT38571.1"/>
    </source>
</evidence>
<dbReference type="InterPro" id="IPR029069">
    <property type="entry name" value="HotDog_dom_sf"/>
</dbReference>
<dbReference type="SUPFAM" id="SSF54637">
    <property type="entry name" value="Thioesterase/thiol ester dehydrase-isomerase"/>
    <property type="match status" value="2"/>
</dbReference>
<dbReference type="PANTHER" id="PTHR43841">
    <property type="entry name" value="3-HYDROXYACYL-THIOESTER DEHYDRATASE HTDX-RELATED"/>
    <property type="match status" value="1"/>
</dbReference>
<evidence type="ECO:0000313" key="3">
    <source>
        <dbReference type="Proteomes" id="UP000295830"/>
    </source>
</evidence>
<dbReference type="EMBL" id="SOAX01000006">
    <property type="protein sequence ID" value="TDT38571.1"/>
    <property type="molecule type" value="Genomic_DNA"/>
</dbReference>
<gene>
    <name evidence="2" type="ORF">DES49_2548</name>
</gene>
<dbReference type="Pfam" id="PF01575">
    <property type="entry name" value="MaoC_dehydratas"/>
    <property type="match status" value="1"/>
</dbReference>
<dbReference type="InterPro" id="IPR002539">
    <property type="entry name" value="MaoC-like_dom"/>
</dbReference>